<keyword evidence="2" id="KW-1185">Reference proteome</keyword>
<protein>
    <submittedName>
        <fullName evidence="1">Uncharacterized protein</fullName>
    </submittedName>
</protein>
<gene>
    <name evidence="1" type="ORF">GGX14DRAFT_365604</name>
</gene>
<evidence type="ECO:0000313" key="2">
    <source>
        <dbReference type="Proteomes" id="UP001219525"/>
    </source>
</evidence>
<sequence length="136" mass="15501">MHLGPENLIKNLIGLWTGDFKGLDEGTGGYILPNSTVEAIGDECVRAGHTTPSAFGARVPNLATQLHYYTAESYTLFTTLLAPTLLRGRFRKEKYYNHLLDLVPTFDDCMALSLDREYVDKELRMRIVEWVQLYEK</sequence>
<proteinExistence type="predicted"/>
<evidence type="ECO:0000313" key="1">
    <source>
        <dbReference type="EMBL" id="KAJ7208373.1"/>
    </source>
</evidence>
<accession>A0AAD6Y9B5</accession>
<dbReference type="Proteomes" id="UP001219525">
    <property type="component" value="Unassembled WGS sequence"/>
</dbReference>
<organism evidence="1 2">
    <name type="scientific">Mycena pura</name>
    <dbReference type="NCBI Taxonomy" id="153505"/>
    <lineage>
        <taxon>Eukaryota</taxon>
        <taxon>Fungi</taxon>
        <taxon>Dikarya</taxon>
        <taxon>Basidiomycota</taxon>
        <taxon>Agaricomycotina</taxon>
        <taxon>Agaricomycetes</taxon>
        <taxon>Agaricomycetidae</taxon>
        <taxon>Agaricales</taxon>
        <taxon>Marasmiineae</taxon>
        <taxon>Mycenaceae</taxon>
        <taxon>Mycena</taxon>
    </lineage>
</organism>
<dbReference type="AlphaFoldDB" id="A0AAD6Y9B5"/>
<name>A0AAD6Y9B5_9AGAR</name>
<comment type="caution">
    <text evidence="1">The sequence shown here is derived from an EMBL/GenBank/DDBJ whole genome shotgun (WGS) entry which is preliminary data.</text>
</comment>
<reference evidence="1" key="1">
    <citation type="submission" date="2023-03" db="EMBL/GenBank/DDBJ databases">
        <title>Massive genome expansion in bonnet fungi (Mycena s.s.) driven by repeated elements and novel gene families across ecological guilds.</title>
        <authorList>
            <consortium name="Lawrence Berkeley National Laboratory"/>
            <person name="Harder C.B."/>
            <person name="Miyauchi S."/>
            <person name="Viragh M."/>
            <person name="Kuo A."/>
            <person name="Thoen E."/>
            <person name="Andreopoulos B."/>
            <person name="Lu D."/>
            <person name="Skrede I."/>
            <person name="Drula E."/>
            <person name="Henrissat B."/>
            <person name="Morin E."/>
            <person name="Kohler A."/>
            <person name="Barry K."/>
            <person name="LaButti K."/>
            <person name="Morin E."/>
            <person name="Salamov A."/>
            <person name="Lipzen A."/>
            <person name="Mereny Z."/>
            <person name="Hegedus B."/>
            <person name="Baldrian P."/>
            <person name="Stursova M."/>
            <person name="Weitz H."/>
            <person name="Taylor A."/>
            <person name="Grigoriev I.V."/>
            <person name="Nagy L.G."/>
            <person name="Martin F."/>
            <person name="Kauserud H."/>
        </authorList>
    </citation>
    <scope>NUCLEOTIDE SEQUENCE</scope>
    <source>
        <strain evidence="1">9144</strain>
    </source>
</reference>
<dbReference type="EMBL" id="JARJCW010000034">
    <property type="protein sequence ID" value="KAJ7208373.1"/>
    <property type="molecule type" value="Genomic_DNA"/>
</dbReference>